<reference evidence="2 3" key="1">
    <citation type="submission" date="2022-12" db="EMBL/GenBank/DDBJ databases">
        <title>Polyphasic characterization of Geotalea uranireducens NIT-SL11 newly isolated from a complex of sewage sludge and microbially reduced graphene oxide.</title>
        <authorList>
            <person name="Xie L."/>
            <person name="Yoshida N."/>
            <person name="Meng L."/>
        </authorList>
    </citation>
    <scope>NUCLEOTIDE SEQUENCE [LARGE SCALE GENOMIC DNA]</scope>
    <source>
        <strain evidence="2 3">NIT-SL11</strain>
    </source>
</reference>
<dbReference type="SUPFAM" id="SSF52980">
    <property type="entry name" value="Restriction endonuclease-like"/>
    <property type="match status" value="1"/>
</dbReference>
<gene>
    <name evidence="2" type="ORF">GURASL_29760</name>
</gene>
<feature type="domain" description="DUF559" evidence="1">
    <location>
        <begin position="5"/>
        <end position="86"/>
    </location>
</feature>
<evidence type="ECO:0000313" key="3">
    <source>
        <dbReference type="Proteomes" id="UP001317705"/>
    </source>
</evidence>
<dbReference type="PANTHER" id="PTHR38590">
    <property type="entry name" value="BLL0828 PROTEIN"/>
    <property type="match status" value="1"/>
</dbReference>
<keyword evidence="3" id="KW-1185">Reference proteome</keyword>
<proteinExistence type="predicted"/>
<evidence type="ECO:0000259" key="1">
    <source>
        <dbReference type="Pfam" id="PF04480"/>
    </source>
</evidence>
<evidence type="ECO:0000313" key="2">
    <source>
        <dbReference type="EMBL" id="BDV44053.1"/>
    </source>
</evidence>
<protein>
    <recommendedName>
        <fullName evidence="1">DUF559 domain-containing protein</fullName>
    </recommendedName>
</protein>
<dbReference type="Gene3D" id="3.40.960.10">
    <property type="entry name" value="VSR Endonuclease"/>
    <property type="match status" value="1"/>
</dbReference>
<sequence>MPLNLTQAARALRRDSTDAERLLWQHLKARQLDGLKFGRQGQISRFIADFVCFEKGLIVEADGGQHVHEVEKDGERTAWLNAQGFTFSASGIMRSLPMSKGFSK</sequence>
<name>A0ABM8EPU0_9BACT</name>
<accession>A0ABM8EPU0</accession>
<dbReference type="Proteomes" id="UP001317705">
    <property type="component" value="Chromosome"/>
</dbReference>
<dbReference type="PANTHER" id="PTHR38590:SF1">
    <property type="entry name" value="BLL0828 PROTEIN"/>
    <property type="match status" value="1"/>
</dbReference>
<organism evidence="2 3">
    <name type="scientific">Geotalea uraniireducens</name>
    <dbReference type="NCBI Taxonomy" id="351604"/>
    <lineage>
        <taxon>Bacteria</taxon>
        <taxon>Pseudomonadati</taxon>
        <taxon>Thermodesulfobacteriota</taxon>
        <taxon>Desulfuromonadia</taxon>
        <taxon>Geobacterales</taxon>
        <taxon>Geobacteraceae</taxon>
        <taxon>Geotalea</taxon>
    </lineage>
</organism>
<dbReference type="InterPro" id="IPR047216">
    <property type="entry name" value="Endonuclease_DUF559_bact"/>
</dbReference>
<dbReference type="InterPro" id="IPR007569">
    <property type="entry name" value="DUF559"/>
</dbReference>
<dbReference type="Pfam" id="PF04480">
    <property type="entry name" value="DUF559"/>
    <property type="match status" value="1"/>
</dbReference>
<dbReference type="InterPro" id="IPR011335">
    <property type="entry name" value="Restrct_endonuc-II-like"/>
</dbReference>
<dbReference type="EMBL" id="AP027151">
    <property type="protein sequence ID" value="BDV44053.1"/>
    <property type="molecule type" value="Genomic_DNA"/>
</dbReference>
<dbReference type="CDD" id="cd01038">
    <property type="entry name" value="Endonuclease_DUF559"/>
    <property type="match status" value="1"/>
</dbReference>